<gene>
    <name evidence="1" type="ORF">THC_0216</name>
</gene>
<dbReference type="Gene3D" id="3.40.1260.10">
    <property type="entry name" value="DsrEFH-like"/>
    <property type="match status" value="1"/>
</dbReference>
<dbReference type="RefSeq" id="WP_068512087.1">
    <property type="nucleotide sequence ID" value="NZ_AP014945.1"/>
</dbReference>
<dbReference type="OrthoDB" id="9801500at2"/>
<dbReference type="SUPFAM" id="SSF75169">
    <property type="entry name" value="DsrEFH-like"/>
    <property type="match status" value="1"/>
</dbReference>
<organism evidence="1 2">
    <name type="scientific">Caldimicrobium thiodismutans</name>
    <dbReference type="NCBI Taxonomy" id="1653476"/>
    <lineage>
        <taxon>Bacteria</taxon>
        <taxon>Pseudomonadati</taxon>
        <taxon>Thermodesulfobacteriota</taxon>
        <taxon>Thermodesulfobacteria</taxon>
        <taxon>Thermodesulfobacteriales</taxon>
        <taxon>Thermodesulfobacteriaceae</taxon>
        <taxon>Caldimicrobium</taxon>
    </lineage>
</organism>
<dbReference type="InterPro" id="IPR027396">
    <property type="entry name" value="DsrEFH-like"/>
</dbReference>
<dbReference type="Proteomes" id="UP000068196">
    <property type="component" value="Chromosome"/>
</dbReference>
<dbReference type="Pfam" id="PF02635">
    <property type="entry name" value="DsrE"/>
    <property type="match status" value="1"/>
</dbReference>
<evidence type="ECO:0000313" key="1">
    <source>
        <dbReference type="EMBL" id="BAU22616.1"/>
    </source>
</evidence>
<dbReference type="InterPro" id="IPR003787">
    <property type="entry name" value="Sulphur_relay_DsrE/F-like"/>
</dbReference>
<dbReference type="STRING" id="1653476.THC_0216"/>
<evidence type="ECO:0000313" key="2">
    <source>
        <dbReference type="Proteomes" id="UP000068196"/>
    </source>
</evidence>
<dbReference type="AlphaFoldDB" id="A0A0U5ATM8"/>
<protein>
    <submittedName>
        <fullName evidence="1">Uncharacterized protein</fullName>
    </submittedName>
</protein>
<keyword evidence="2" id="KW-1185">Reference proteome</keyword>
<accession>A0A0U5ATM8</accession>
<reference evidence="1 2" key="1">
    <citation type="journal article" date="2016" name="Int. J. Syst. Evol. Microbiol.">
        <title>Caldimicrobium thiodismutans sp. nov., a sulfur-disproportionating bacterium isolated from a hot spring, and emended description of the genus Caldimicrobium.</title>
        <authorList>
            <person name="Kojima H."/>
            <person name="Umezawa K."/>
            <person name="Fukui M."/>
        </authorList>
    </citation>
    <scope>NUCLEOTIDE SEQUENCE [LARGE SCALE GENOMIC DNA]</scope>
    <source>
        <strain evidence="1 2">TF1</strain>
    </source>
</reference>
<proteinExistence type="predicted"/>
<reference evidence="2" key="2">
    <citation type="journal article" date="2016" name="Int. J. Syst. Evol. Microbiol.">
        <title>Caldimicrobium thiodismutans sp. nov., a sulfur-disproportionating bacterium isolated from a hot spring.</title>
        <authorList>
            <person name="Kojima H."/>
            <person name="Umezawa K."/>
            <person name="Fukui M."/>
        </authorList>
    </citation>
    <scope>NUCLEOTIDE SEQUENCE [LARGE SCALE GENOMIC DNA]</scope>
    <source>
        <strain evidence="2">TF1</strain>
    </source>
</reference>
<dbReference type="KEGG" id="cthi:THC_0216"/>
<sequence length="68" mass="7509">MGKIGVVINTSEAENFYNALRFSLVALEEGHEVKIFAMGKGVEVLTLSEEKILTLMREVIEKNGKIVA</sequence>
<name>A0A0U5ATM8_9BACT</name>
<dbReference type="EMBL" id="AP014945">
    <property type="protein sequence ID" value="BAU22616.1"/>
    <property type="molecule type" value="Genomic_DNA"/>
</dbReference>